<dbReference type="Proteomes" id="UP000199584">
    <property type="component" value="Unassembled WGS sequence"/>
</dbReference>
<keyword evidence="3" id="KW-1185">Reference proteome</keyword>
<dbReference type="OrthoDB" id="1794688at2"/>
<feature type="compositionally biased region" description="Polar residues" evidence="1">
    <location>
        <begin position="227"/>
        <end position="242"/>
    </location>
</feature>
<evidence type="ECO:0000256" key="1">
    <source>
        <dbReference type="SAM" id="MobiDB-lite"/>
    </source>
</evidence>
<dbReference type="EMBL" id="FOYM01000025">
    <property type="protein sequence ID" value="SFR12544.1"/>
    <property type="molecule type" value="Genomic_DNA"/>
</dbReference>
<evidence type="ECO:0000313" key="3">
    <source>
        <dbReference type="Proteomes" id="UP000199584"/>
    </source>
</evidence>
<organism evidence="2 3">
    <name type="scientific">Desulfoscipio geothermicus DSM 3669</name>
    <dbReference type="NCBI Taxonomy" id="1121426"/>
    <lineage>
        <taxon>Bacteria</taxon>
        <taxon>Bacillati</taxon>
        <taxon>Bacillota</taxon>
        <taxon>Clostridia</taxon>
        <taxon>Eubacteriales</taxon>
        <taxon>Desulfallaceae</taxon>
        <taxon>Desulfoscipio</taxon>
    </lineage>
</organism>
<gene>
    <name evidence="2" type="ORF">SAMN05660706_12549</name>
</gene>
<reference evidence="3" key="1">
    <citation type="submission" date="2016-10" db="EMBL/GenBank/DDBJ databases">
        <authorList>
            <person name="Varghese N."/>
            <person name="Submissions S."/>
        </authorList>
    </citation>
    <scope>NUCLEOTIDE SEQUENCE [LARGE SCALE GENOMIC DNA]</scope>
    <source>
        <strain evidence="3">DSM 3669</strain>
    </source>
</reference>
<accession>A0A1I6E443</accession>
<name>A0A1I6E443_9FIRM</name>
<protein>
    <submittedName>
        <fullName evidence="2">Uncharacterized protein</fullName>
    </submittedName>
</protein>
<dbReference type="STRING" id="39060.SAMN05660706_12549"/>
<feature type="region of interest" description="Disordered" evidence="1">
    <location>
        <begin position="216"/>
        <end position="242"/>
    </location>
</feature>
<evidence type="ECO:0000313" key="2">
    <source>
        <dbReference type="EMBL" id="SFR12544.1"/>
    </source>
</evidence>
<sequence>MSKILFDEQPIVVDKMLARKLGLNEAIVIQQVHYWLKINEKKNQNYIDGKYWTFNTLKEWHENNFDFWSLDTVKRTFTKLENTGVLIVGNFNKDRRDRTKWYSINYKKLEELVSEKDDQEPDNCKSANCTNAIEDTGHQRKSANCTNAIDGSGINCKSAICPNAKAQFAPMHMGKMHQALPETTNRDYYTEIYPSNHPSIYIDSLTYKAKTVPNNGMTPMDGGTDGPSANTKNSVQPTEQPGANNYQAKLIIRQIMKNTGATSEQVQRAISRANFMEKEGKVRGNYLKLVEAITDTIVKEDLLKQNGQNELNSGEKEKIGDGKKKLIQTLYMS</sequence>
<dbReference type="AlphaFoldDB" id="A0A1I6E443"/>
<proteinExistence type="predicted"/>
<dbReference type="RefSeq" id="WP_092485652.1">
    <property type="nucleotide sequence ID" value="NZ_FOYM01000025.1"/>
</dbReference>